<dbReference type="SUPFAM" id="SSF53474">
    <property type="entry name" value="alpha/beta-Hydrolases"/>
    <property type="match status" value="1"/>
</dbReference>
<dbReference type="EC" id="3.3.2.9" evidence="6"/>
<dbReference type="PANTHER" id="PTHR21661">
    <property type="entry name" value="EPOXIDE HYDROLASE 1-RELATED"/>
    <property type="match status" value="1"/>
</dbReference>
<dbReference type="EMBL" id="JAVRJZ010000007">
    <property type="protein sequence ID" value="KAK2720806.1"/>
    <property type="molecule type" value="Genomic_DNA"/>
</dbReference>
<protein>
    <recommendedName>
        <fullName evidence="6">Epoxide hydrolase</fullName>
        <ecNumber evidence="6">3.3.2.9</ecNumber>
    </recommendedName>
</protein>
<organism evidence="10 11">
    <name type="scientific">Artemia franciscana</name>
    <name type="common">Brine shrimp</name>
    <name type="synonym">Artemia sanfranciscana</name>
    <dbReference type="NCBI Taxonomy" id="6661"/>
    <lineage>
        <taxon>Eukaryota</taxon>
        <taxon>Metazoa</taxon>
        <taxon>Ecdysozoa</taxon>
        <taxon>Arthropoda</taxon>
        <taxon>Crustacea</taxon>
        <taxon>Branchiopoda</taxon>
        <taxon>Anostraca</taxon>
        <taxon>Artemiidae</taxon>
        <taxon>Artemia</taxon>
    </lineage>
</organism>
<evidence type="ECO:0000256" key="5">
    <source>
        <dbReference type="ARBA" id="ARBA00022801"/>
    </source>
</evidence>
<proteinExistence type="inferred from homology"/>
<comment type="catalytic activity">
    <reaction evidence="6">
        <text>cis-stilbene oxide + H2O = (1R,2R)-hydrobenzoin</text>
        <dbReference type="Rhea" id="RHEA:23900"/>
        <dbReference type="ChEBI" id="CHEBI:15377"/>
        <dbReference type="ChEBI" id="CHEBI:50004"/>
        <dbReference type="ChEBI" id="CHEBI:50014"/>
        <dbReference type="EC" id="3.3.2.9"/>
    </reaction>
</comment>
<dbReference type="GO" id="GO:0033961">
    <property type="term" value="F:cis-stilbene-oxide hydrolase activity"/>
    <property type="evidence" value="ECO:0007669"/>
    <property type="project" value="UniProtKB-UniRule"/>
</dbReference>
<comment type="catalytic activity">
    <reaction evidence="1 6">
        <text>1-(4-methoxyphenyl)-N-methyl-N-[(3-methyloxetan-3-yl)methyl]methanamine + H2O = 2-{[(4-methoxybenzyl)(methyl)amino]methyl}-2-methylpropane-1,3-diol</text>
        <dbReference type="Rhea" id="RHEA:55764"/>
        <dbReference type="ChEBI" id="CHEBI:15377"/>
        <dbReference type="ChEBI" id="CHEBI:139161"/>
        <dbReference type="ChEBI" id="CHEBI:139164"/>
        <dbReference type="EC" id="3.3.2.9"/>
    </reaction>
</comment>
<feature type="transmembrane region" description="Helical" evidence="8">
    <location>
        <begin position="6"/>
        <end position="23"/>
    </location>
</feature>
<gene>
    <name evidence="10" type="ORF">QYM36_004619</name>
</gene>
<evidence type="ECO:0000256" key="7">
    <source>
        <dbReference type="PIRSR" id="PIRSR001112-1"/>
    </source>
</evidence>
<dbReference type="InterPro" id="IPR029058">
    <property type="entry name" value="AB_hydrolase_fold"/>
</dbReference>
<dbReference type="GO" id="GO:0097176">
    <property type="term" value="P:epoxide metabolic process"/>
    <property type="evidence" value="ECO:0007669"/>
    <property type="project" value="TreeGrafter"/>
</dbReference>
<feature type="active site" description="Proton donor" evidence="7">
    <location>
        <position position="366"/>
    </location>
</feature>
<comment type="subcellular location">
    <subcellularLocation>
        <location evidence="6">Endoplasmic reticulum membrane</location>
    </subcellularLocation>
    <subcellularLocation>
        <location evidence="2">Microsome membrane</location>
        <topology evidence="2">Single-pass membrane protein</topology>
    </subcellularLocation>
</comment>
<evidence type="ECO:0000256" key="6">
    <source>
        <dbReference type="PIRNR" id="PIRNR001112"/>
    </source>
</evidence>
<evidence type="ECO:0000256" key="2">
    <source>
        <dbReference type="ARBA" id="ARBA00004111"/>
    </source>
</evidence>
<feature type="active site" description="Proton acceptor" evidence="7">
    <location>
        <position position="422"/>
    </location>
</feature>
<feature type="active site" description="Nucleophile" evidence="7">
    <location>
        <position position="220"/>
    </location>
</feature>
<reference evidence="10" key="1">
    <citation type="submission" date="2023-07" db="EMBL/GenBank/DDBJ databases">
        <title>Chromosome-level genome assembly of Artemia franciscana.</title>
        <authorList>
            <person name="Jo E."/>
        </authorList>
    </citation>
    <scope>NUCLEOTIDE SEQUENCE</scope>
    <source>
        <tissue evidence="10">Whole body</tissue>
    </source>
</reference>
<keyword evidence="6" id="KW-0256">Endoplasmic reticulum</keyword>
<evidence type="ECO:0000313" key="10">
    <source>
        <dbReference type="EMBL" id="KAK2720806.1"/>
    </source>
</evidence>
<dbReference type="InterPro" id="IPR016292">
    <property type="entry name" value="Epoxide_hydrolase"/>
</dbReference>
<dbReference type="AlphaFoldDB" id="A0AA88LD16"/>
<keyword evidence="4 6" id="KW-0058">Aromatic hydrocarbons catabolism</keyword>
<keyword evidence="5 6" id="KW-0378">Hydrolase</keyword>
<dbReference type="InterPro" id="IPR010497">
    <property type="entry name" value="Epoxide_hydro_N"/>
</dbReference>
<evidence type="ECO:0000256" key="4">
    <source>
        <dbReference type="ARBA" id="ARBA00022797"/>
    </source>
</evidence>
<comment type="caution">
    <text evidence="10">The sequence shown here is derived from an EMBL/GenBank/DDBJ whole genome shotgun (WGS) entry which is preliminary data.</text>
</comment>
<feature type="domain" description="Epoxide hydrolase N-terminal" evidence="9">
    <location>
        <begin position="49"/>
        <end position="156"/>
    </location>
</feature>
<dbReference type="Proteomes" id="UP001187531">
    <property type="component" value="Unassembled WGS sequence"/>
</dbReference>
<dbReference type="PIRSF" id="PIRSF001112">
    <property type="entry name" value="Epoxide_hydrolase"/>
    <property type="match status" value="1"/>
</dbReference>
<accession>A0AA88LD16</accession>
<keyword evidence="11" id="KW-1185">Reference proteome</keyword>
<dbReference type="GO" id="GO:0005789">
    <property type="term" value="C:endoplasmic reticulum membrane"/>
    <property type="evidence" value="ECO:0007669"/>
    <property type="project" value="UniProtKB-SubCell"/>
</dbReference>
<evidence type="ECO:0000256" key="3">
    <source>
        <dbReference type="ARBA" id="ARBA00010088"/>
    </source>
</evidence>
<keyword evidence="8" id="KW-0812">Transmembrane</keyword>
<evidence type="ECO:0000256" key="1">
    <source>
        <dbReference type="ARBA" id="ARBA00000221"/>
    </source>
</evidence>
<keyword evidence="8" id="KW-1133">Transmembrane helix</keyword>
<dbReference type="PANTHER" id="PTHR21661:SF35">
    <property type="entry name" value="EPOXIDE HYDROLASE"/>
    <property type="match status" value="1"/>
</dbReference>
<evidence type="ECO:0000256" key="8">
    <source>
        <dbReference type="SAM" id="Phobius"/>
    </source>
</evidence>
<dbReference type="Pfam" id="PF06441">
    <property type="entry name" value="EHN"/>
    <property type="match status" value="1"/>
</dbReference>
<comment type="similarity">
    <text evidence="3 6">Belongs to the peptidase S33 family.</text>
</comment>
<dbReference type="Gene3D" id="3.40.50.1820">
    <property type="entry name" value="alpha/beta hydrolase"/>
    <property type="match status" value="1"/>
</dbReference>
<keyword evidence="6 8" id="KW-0472">Membrane</keyword>
<evidence type="ECO:0000259" key="9">
    <source>
        <dbReference type="Pfam" id="PF06441"/>
    </source>
</evidence>
<dbReference type="PRINTS" id="PR00412">
    <property type="entry name" value="EPOXHYDRLASE"/>
</dbReference>
<evidence type="ECO:0000313" key="11">
    <source>
        <dbReference type="Proteomes" id="UP001187531"/>
    </source>
</evidence>
<name>A0AA88LD16_ARTSF</name>
<dbReference type="InterPro" id="IPR000639">
    <property type="entry name" value="Epox_hydrolase-like"/>
</dbReference>
<sequence length="444" mass="50712">MVNKGVVFSTAVVTTAAFFAYCFRSTAKLPKLKDEWWGEEKELDTRIIEFTIAVDDEILEDLNRRLELPLRSIPTLNGAAFSYGVSQSAMKKIHHFWRNDYDWRKHESMLNIYPSFKTQIEGLNIQFQRATPSLQENVKVYPLLLLHGWPGSIVEFQKLLPLLLKPHKGIVFEVIVPSLPGYGWSEGAVKPGLGPAEMGQIMVKLMDRLGYKKFFVQGGDWGAIIVSNMAAFFPERLLGLHLNMAIINTPMASLKAFIGSFFPSLVIEKEHQHLLYPLSEKLETLLRETGYLHLQATKPDTLGVGLDNSPLGLAAYIIEKFSTWTNKTWMYKEDGGLTEKFTMDELLTNVMVYWVTNSITSSVRLYREQFADPFKYPIDSIPCSVPTGIAAFPEEIFVQPQFMLKERFKNIVRFRYMPRGGHFAAFEEPQLLAEEIFETFKLAL</sequence>